<evidence type="ECO:0008006" key="4">
    <source>
        <dbReference type="Google" id="ProtNLM"/>
    </source>
</evidence>
<dbReference type="SUPFAM" id="SSF54427">
    <property type="entry name" value="NTF2-like"/>
    <property type="match status" value="1"/>
</dbReference>
<dbReference type="InterPro" id="IPR032710">
    <property type="entry name" value="NTF2-like_dom_sf"/>
</dbReference>
<sequence length="144" mass="16010">MLFSIAKPASLILFASASLAFPSKHGATKCPDQRAFDDFVKTLYVEKEVDAAFNKYVSPTFVNHDPNLPAGTTEQAFLNEIFPNVNITLERTLFQGDYGFVFIVVDGAPAPNDTSEIMDLWRIKDGKMQELWESLETLPAGFSI</sequence>
<name>A0A9P4IP69_9PEZI</name>
<accession>A0A9P4IP69</accession>
<organism evidence="2 3">
    <name type="scientific">Rhizodiscina lignyota</name>
    <dbReference type="NCBI Taxonomy" id="1504668"/>
    <lineage>
        <taxon>Eukaryota</taxon>
        <taxon>Fungi</taxon>
        <taxon>Dikarya</taxon>
        <taxon>Ascomycota</taxon>
        <taxon>Pezizomycotina</taxon>
        <taxon>Dothideomycetes</taxon>
        <taxon>Pleosporomycetidae</taxon>
        <taxon>Aulographales</taxon>
        <taxon>Rhizodiscinaceae</taxon>
        <taxon>Rhizodiscina</taxon>
    </lineage>
</organism>
<dbReference type="Proteomes" id="UP000799772">
    <property type="component" value="Unassembled WGS sequence"/>
</dbReference>
<keyword evidence="1" id="KW-0732">Signal</keyword>
<evidence type="ECO:0000313" key="3">
    <source>
        <dbReference type="Proteomes" id="UP000799772"/>
    </source>
</evidence>
<evidence type="ECO:0000313" key="2">
    <source>
        <dbReference type="EMBL" id="KAF2103129.1"/>
    </source>
</evidence>
<dbReference type="OrthoDB" id="3905249at2759"/>
<gene>
    <name evidence="2" type="ORF">NA57DRAFT_52662</name>
</gene>
<protein>
    <recommendedName>
        <fullName evidence="4">SnoaL-like domain-containing protein</fullName>
    </recommendedName>
</protein>
<reference evidence="2" key="1">
    <citation type="journal article" date="2020" name="Stud. Mycol.">
        <title>101 Dothideomycetes genomes: a test case for predicting lifestyles and emergence of pathogens.</title>
        <authorList>
            <person name="Haridas S."/>
            <person name="Albert R."/>
            <person name="Binder M."/>
            <person name="Bloem J."/>
            <person name="Labutti K."/>
            <person name="Salamov A."/>
            <person name="Andreopoulos B."/>
            <person name="Baker S."/>
            <person name="Barry K."/>
            <person name="Bills G."/>
            <person name="Bluhm B."/>
            <person name="Cannon C."/>
            <person name="Castanera R."/>
            <person name="Culley D."/>
            <person name="Daum C."/>
            <person name="Ezra D."/>
            <person name="Gonzalez J."/>
            <person name="Henrissat B."/>
            <person name="Kuo A."/>
            <person name="Liang C."/>
            <person name="Lipzen A."/>
            <person name="Lutzoni F."/>
            <person name="Magnuson J."/>
            <person name="Mondo S."/>
            <person name="Nolan M."/>
            <person name="Ohm R."/>
            <person name="Pangilinan J."/>
            <person name="Park H.-J."/>
            <person name="Ramirez L."/>
            <person name="Alfaro M."/>
            <person name="Sun H."/>
            <person name="Tritt A."/>
            <person name="Yoshinaga Y."/>
            <person name="Zwiers L.-H."/>
            <person name="Turgeon B."/>
            <person name="Goodwin S."/>
            <person name="Spatafora J."/>
            <person name="Crous P."/>
            <person name="Grigoriev I."/>
        </authorList>
    </citation>
    <scope>NUCLEOTIDE SEQUENCE</scope>
    <source>
        <strain evidence="2">CBS 133067</strain>
    </source>
</reference>
<dbReference type="EMBL" id="ML978122">
    <property type="protein sequence ID" value="KAF2103129.1"/>
    <property type="molecule type" value="Genomic_DNA"/>
</dbReference>
<feature type="chain" id="PRO_5040241836" description="SnoaL-like domain-containing protein" evidence="1">
    <location>
        <begin position="21"/>
        <end position="144"/>
    </location>
</feature>
<dbReference type="AlphaFoldDB" id="A0A9P4IP69"/>
<proteinExistence type="predicted"/>
<feature type="signal peptide" evidence="1">
    <location>
        <begin position="1"/>
        <end position="20"/>
    </location>
</feature>
<dbReference type="Gene3D" id="3.10.450.50">
    <property type="match status" value="1"/>
</dbReference>
<evidence type="ECO:0000256" key="1">
    <source>
        <dbReference type="SAM" id="SignalP"/>
    </source>
</evidence>
<comment type="caution">
    <text evidence="2">The sequence shown here is derived from an EMBL/GenBank/DDBJ whole genome shotgun (WGS) entry which is preliminary data.</text>
</comment>
<keyword evidence="3" id="KW-1185">Reference proteome</keyword>